<protein>
    <recommendedName>
        <fullName evidence="1">DUF7923 domain-containing protein</fullName>
    </recommendedName>
</protein>
<dbReference type="Proteomes" id="UP000799437">
    <property type="component" value="Unassembled WGS sequence"/>
</dbReference>
<keyword evidence="3" id="KW-1185">Reference proteome</keyword>
<dbReference type="OrthoDB" id="2270193at2759"/>
<reference evidence="2" key="1">
    <citation type="journal article" date="2020" name="Stud. Mycol.">
        <title>101 Dothideomycetes genomes: a test case for predicting lifestyles and emergence of pathogens.</title>
        <authorList>
            <person name="Haridas S."/>
            <person name="Albert R."/>
            <person name="Binder M."/>
            <person name="Bloem J."/>
            <person name="Labutti K."/>
            <person name="Salamov A."/>
            <person name="Andreopoulos B."/>
            <person name="Baker S."/>
            <person name="Barry K."/>
            <person name="Bills G."/>
            <person name="Bluhm B."/>
            <person name="Cannon C."/>
            <person name="Castanera R."/>
            <person name="Culley D."/>
            <person name="Daum C."/>
            <person name="Ezra D."/>
            <person name="Gonzalez J."/>
            <person name="Henrissat B."/>
            <person name="Kuo A."/>
            <person name="Liang C."/>
            <person name="Lipzen A."/>
            <person name="Lutzoni F."/>
            <person name="Magnuson J."/>
            <person name="Mondo S."/>
            <person name="Nolan M."/>
            <person name="Ohm R."/>
            <person name="Pangilinan J."/>
            <person name="Park H.-J."/>
            <person name="Ramirez L."/>
            <person name="Alfaro M."/>
            <person name="Sun H."/>
            <person name="Tritt A."/>
            <person name="Yoshinaga Y."/>
            <person name="Zwiers L.-H."/>
            <person name="Turgeon B."/>
            <person name="Goodwin S."/>
            <person name="Spatafora J."/>
            <person name="Crous P."/>
            <person name="Grigoriev I."/>
        </authorList>
    </citation>
    <scope>NUCLEOTIDE SEQUENCE</scope>
    <source>
        <strain evidence="2">CBS 121739</strain>
    </source>
</reference>
<evidence type="ECO:0000313" key="3">
    <source>
        <dbReference type="Proteomes" id="UP000799437"/>
    </source>
</evidence>
<dbReference type="InterPro" id="IPR057683">
    <property type="entry name" value="DUF7923"/>
</dbReference>
<accession>A0A6A6WC40</accession>
<feature type="domain" description="DUF7923" evidence="1">
    <location>
        <begin position="2"/>
        <end position="124"/>
    </location>
</feature>
<sequence>MEGLCQSMLSRGASAASVSELRPFFSGFSGRFPLCDFSDVGPSKGRAAEKIRGVLDFHLQVHACKHIILGLGLGSDTTEHFATFDMNVHCLHRMTMLRNTSAPLSEADIEQLGPLRTTQFNTVFIDPATHFRNGKTQEPSYSVKTGEVTSYAEAASHALSLPQVFTNTAAAAPREPKPVPLAAGAALAAITTIGIKTATGTQTYRNSQAHPERLGPPLYNKRGKRVDRLLSVNKEALDWVRKGNLCPYLFLRGECKEVGGPKCRKQHSCRPLDDKEWNALWLVTRTKECRAAESRDGVCRNPTCVFGHHERD</sequence>
<dbReference type="PANTHER" id="PTHR37543:SF1">
    <property type="entry name" value="CCCH ZINC FINGER DNA BINDING PROTEIN (AFU_ORTHOLOGUE AFUA_5G12760)"/>
    <property type="match status" value="1"/>
</dbReference>
<name>A0A6A6WC40_9PEZI</name>
<dbReference type="RefSeq" id="XP_033601588.1">
    <property type="nucleotide sequence ID" value="XM_033743784.1"/>
</dbReference>
<proteinExistence type="predicted"/>
<dbReference type="AlphaFoldDB" id="A0A6A6WC40"/>
<dbReference type="GeneID" id="54484838"/>
<gene>
    <name evidence="2" type="ORF">EJ05DRAFT_475366</name>
</gene>
<evidence type="ECO:0000313" key="2">
    <source>
        <dbReference type="EMBL" id="KAF2759137.1"/>
    </source>
</evidence>
<dbReference type="EMBL" id="ML996570">
    <property type="protein sequence ID" value="KAF2759137.1"/>
    <property type="molecule type" value="Genomic_DNA"/>
</dbReference>
<dbReference type="Pfam" id="PF25540">
    <property type="entry name" value="DUF7923"/>
    <property type="match status" value="1"/>
</dbReference>
<dbReference type="PANTHER" id="PTHR37543">
    <property type="entry name" value="CCCH ZINC FINGER DNA BINDING PROTEIN (AFU_ORTHOLOGUE AFUA_5G12760)"/>
    <property type="match status" value="1"/>
</dbReference>
<evidence type="ECO:0000259" key="1">
    <source>
        <dbReference type="Pfam" id="PF25540"/>
    </source>
</evidence>
<organism evidence="2 3">
    <name type="scientific">Pseudovirgaria hyperparasitica</name>
    <dbReference type="NCBI Taxonomy" id="470096"/>
    <lineage>
        <taxon>Eukaryota</taxon>
        <taxon>Fungi</taxon>
        <taxon>Dikarya</taxon>
        <taxon>Ascomycota</taxon>
        <taxon>Pezizomycotina</taxon>
        <taxon>Dothideomycetes</taxon>
        <taxon>Dothideomycetes incertae sedis</taxon>
        <taxon>Acrospermales</taxon>
        <taxon>Acrospermaceae</taxon>
        <taxon>Pseudovirgaria</taxon>
    </lineage>
</organism>
<dbReference type="Gene3D" id="4.10.1000.10">
    <property type="entry name" value="Zinc finger, CCCH-type"/>
    <property type="match status" value="1"/>
</dbReference>